<dbReference type="GO" id="GO:0072659">
    <property type="term" value="P:protein localization to plasma membrane"/>
    <property type="evidence" value="ECO:0007669"/>
    <property type="project" value="UniProtKB-ARBA"/>
</dbReference>
<feature type="compositionally biased region" description="Polar residues" evidence="16">
    <location>
        <begin position="1652"/>
        <end position="1663"/>
    </location>
</feature>
<keyword evidence="9" id="KW-0472">Membrane</keyword>
<evidence type="ECO:0000256" key="4">
    <source>
        <dbReference type="ARBA" id="ARBA00022490"/>
    </source>
</evidence>
<feature type="repeat" description="ANK" evidence="15">
    <location>
        <begin position="711"/>
        <end position="743"/>
    </location>
</feature>
<dbReference type="GO" id="GO:0007165">
    <property type="term" value="P:signal transduction"/>
    <property type="evidence" value="ECO:0007669"/>
    <property type="project" value="InterPro"/>
</dbReference>
<dbReference type="SUPFAM" id="SSF47986">
    <property type="entry name" value="DEATH domain"/>
    <property type="match status" value="1"/>
</dbReference>
<protein>
    <submittedName>
        <fullName evidence="20">Ankyrin-2 isoform X25</fullName>
    </submittedName>
</protein>
<feature type="compositionally biased region" description="Basic and acidic residues" evidence="16">
    <location>
        <begin position="1620"/>
        <end position="1640"/>
    </location>
</feature>
<keyword evidence="11" id="KW-0458">Lysosome</keyword>
<dbReference type="PANTHER" id="PTHR24123:SF49">
    <property type="entry name" value="ANKYRIN-2-LIKE ISOFORM X1"/>
    <property type="match status" value="1"/>
</dbReference>
<feature type="compositionally biased region" description="Basic and acidic residues" evidence="16">
    <location>
        <begin position="1489"/>
        <end position="1502"/>
    </location>
</feature>
<feature type="repeat" description="ANK" evidence="15">
    <location>
        <begin position="146"/>
        <end position="178"/>
    </location>
</feature>
<feature type="compositionally biased region" description="Low complexity" evidence="16">
    <location>
        <begin position="1742"/>
        <end position="1757"/>
    </location>
</feature>
<feature type="domain" description="ZU5" evidence="18">
    <location>
        <begin position="985"/>
        <end position="1173"/>
    </location>
</feature>
<dbReference type="Gene3D" id="1.10.533.10">
    <property type="entry name" value="Death Domain, Fas"/>
    <property type="match status" value="1"/>
</dbReference>
<dbReference type="CDD" id="cd08804">
    <property type="entry name" value="Death_ank2"/>
    <property type="match status" value="1"/>
</dbReference>
<feature type="repeat" description="ANK" evidence="15">
    <location>
        <begin position="546"/>
        <end position="578"/>
    </location>
</feature>
<dbReference type="SMART" id="SM00218">
    <property type="entry name" value="ZU5"/>
    <property type="match status" value="1"/>
</dbReference>
<feature type="repeat" description="ANK" evidence="15">
    <location>
        <begin position="249"/>
        <end position="281"/>
    </location>
</feature>
<dbReference type="SUPFAM" id="SSF48403">
    <property type="entry name" value="Ankyrin repeat"/>
    <property type="match status" value="3"/>
</dbReference>
<dbReference type="FunFam" id="1.25.40.20:FF:000002">
    <property type="entry name" value="Ankyrin-2 isoform 2"/>
    <property type="match status" value="1"/>
</dbReference>
<dbReference type="GO" id="GO:0030315">
    <property type="term" value="C:T-tubule"/>
    <property type="evidence" value="ECO:0007669"/>
    <property type="project" value="UniProtKB-SubCell"/>
</dbReference>
<evidence type="ECO:0000256" key="15">
    <source>
        <dbReference type="PROSITE-ProRule" id="PRU00023"/>
    </source>
</evidence>
<dbReference type="SMART" id="SM00005">
    <property type="entry name" value="DEATH"/>
    <property type="match status" value="1"/>
</dbReference>
<evidence type="ECO:0000256" key="2">
    <source>
        <dbReference type="ARBA" id="ARBA00004371"/>
    </source>
</evidence>
<evidence type="ECO:0000256" key="16">
    <source>
        <dbReference type="SAM" id="MobiDB-lite"/>
    </source>
</evidence>
<dbReference type="InterPro" id="IPR000488">
    <property type="entry name" value="Death_dom"/>
</dbReference>
<dbReference type="PROSITE" id="PS50088">
    <property type="entry name" value="ANK_REPEAT"/>
    <property type="match status" value="20"/>
</dbReference>
<dbReference type="FunFam" id="1.25.40.20:FF:000003">
    <property type="entry name" value="Ankyrin, isoform B"/>
    <property type="match status" value="1"/>
</dbReference>
<dbReference type="CTD" id="287"/>
<dbReference type="Pfam" id="PF13637">
    <property type="entry name" value="Ank_4"/>
    <property type="match status" value="2"/>
</dbReference>
<dbReference type="Pfam" id="PF00791">
    <property type="entry name" value="ZU5"/>
    <property type="match status" value="3"/>
</dbReference>
<feature type="repeat" description="ANK" evidence="15">
    <location>
        <begin position="381"/>
        <end position="413"/>
    </location>
</feature>
<evidence type="ECO:0000256" key="14">
    <source>
        <dbReference type="ARBA" id="ARBA00034100"/>
    </source>
</evidence>
<feature type="repeat" description="ANK" evidence="15">
    <location>
        <begin position="744"/>
        <end position="776"/>
    </location>
</feature>
<name>A0A6J3CXZ4_AYTFU</name>
<feature type="repeat" description="ANK" evidence="15">
    <location>
        <begin position="579"/>
        <end position="611"/>
    </location>
</feature>
<feature type="region of interest" description="Disordered" evidence="16">
    <location>
        <begin position="1474"/>
        <end position="1502"/>
    </location>
</feature>
<keyword evidence="5" id="KW-0597">Phosphoprotein</keyword>
<sequence length="1948" mass="213748">MGNAPLCQSCHSDKGVRAPGNLQDLDKTPDYYGCNSEESKDPQAPSDSNASFLRAARAGNLDKVVEYLKSGIDINTCNQNGLNALHLAAKEGHVGLVQELLERGSAVDSATKKGNTALHIASLAGQAEVVKVLVKEGANINAQSQNGFTPLYMAAQENHIEVVKYLLENGANQSTATEDGFTPLAVALQQGHNQAVAILLENDTKGKVRLPALHIAARKDDTKSAALLLQNDHNADVQSKMMVNRTTESGFTPLHIAAHYGNVNVATLLLNRGAAVDFTARNGITPLHVASKRGNTNMVKLLLDRGGQIDAKTRDGLTPLHCAARSGHDQVVELLLERGAPLLARTKNGLSPLHMAAQGDHVECVKHLLQHKAPVDDVTLDYLTALHVAAHCGHYRVTKLLLDKRANPNARALNGFTPLHIACKKNRIKVMELLVKYGASIQAITESGLTPIHVAAFMGHLNIVLLLLQNGASPDVTNIRGETALHMAARAGQVEVVRCLLRNGALVDARAREEQTPLHIASRLGKTEIVQLLLQHMAHPDAATTNGYTPLHISAREGQVDVASVLLEAGASHSMSTKKGFTPLHVAAKYGSLEVAKLLLQRRASPDSAGKNGLTPLHVAAHYDNQKVALLLLEKGASPHATAKNGYTPLHIAAKKNQMQIATTLLNYGAETNILTKQGVTPLHLASQEGHTDMVTLLLEKGSNIHVATKTGLTSLHLAAQEDKVNVAEILTKHGANQDAQTKLGYTPLIVACHYGNIKMVNFLLKQGANVNAKTKNGYTPLHQAAQQGHTHIINVLLQHGAKPNAITTNGNTALAIARRLGYISVVDTLKVVTEEITTTTTTVTEKHKLNVPETMTEVLDVSDEEGDDTMTGDGGEYLRPEDLKELGDDSLPSSQFLDGMNYLRYSLEGGRSDSLRSFSSDRSHTLSHASYLRDSAMIDDTVVIPSQQVTTLAKEAEKNSYRLSWGPENLDNVALSSSPIHSGFLVSFMVDARGGAMRGCRHNGLRIIIPPRKCTAPTRVTCRLVKRHRLATMPPMVEGEGLASRLIEVGPSGAQFLGKLHLPTAPPPLNEGESLVSRILQLGPPGTKFLGPVIVEIPHFAALRGKERELVILRSENGDSWKEHFCEYTEDELNEILNGMDEVLDTPEELEKKRICRIITRDFPQYFAVVSRIKQDSNLIGPEGGVLSSTVVPQVQAVFPEGALTKRIRVGLQAQPMHTELIKKILGNKATFSPIVTLEPRRRKFHKPITMTIPVPKASSDGIMNGYGGDTPTLRLLCSITGGTTPAQWEDITGTTPLTFVNECVSFTTNVSARFWLIDCRQTQESVTFASQVYREIICVPYMAKFVVFAKSHDPIEARLRCFCMTDDKVDKTLEQQENFAEVARSRDVEVLEGKPIYVDCFGNLVPLTKSGQHHIFSFFAFKENRLPLFVKVRDTTQEPCGRLSFMKEPKSTRGLVHQAICNLNITLPVYTKESESDQEQEEEVDMTSEKNQQDDQERTEERLAHIADHLGFSWTELARELDFTEEQIHQIRIENPNSLQDQSHALLKYWLERDGKHATDTNLTQCLTKINRMDIVHLMETSGIDSMQVHGTRTYAEIEQTIGLDHSEGFSALQEDLFSSRHKQEQQHRISKDSDPTEHPPIVSEEDVSVSYSPFQDSTPRSEAELSMAELLRQAHKEQVESEFSGKPQDVPEKTSASQHEYFVTTPGTEQSAAPETGKAANEKSACFSVAKEEREKSSPRSPSSSQSSESPIIQEPEEPELHQDDVSPRRTSLVIVESTDEQPEKLGSGYEEESLEKADSMPEMPPETVTEEQYTDEHGQTVVKKVTRKIIRRYVSPDGTEKEDIIMQGTPQKPVTVEEGDGYSKVVKRVVLKSDSEQSEVTLSEPGVLPSASNFQSEPVEGRKVSKVIKTTVVQGERTEKHLGDASLATDLPSAKEDFEEDNAE</sequence>
<feature type="region of interest" description="Disordered" evidence="16">
    <location>
        <begin position="1620"/>
        <end position="1824"/>
    </location>
</feature>
<evidence type="ECO:0000259" key="18">
    <source>
        <dbReference type="PROSITE" id="PS51145"/>
    </source>
</evidence>
<dbReference type="FunFam" id="2.60.220.30:FF:000007">
    <property type="entry name" value="Ankyrin-2 isoform 2"/>
    <property type="match status" value="1"/>
</dbReference>
<dbReference type="PROSITE" id="PS50297">
    <property type="entry name" value="ANK_REP_REGION"/>
    <property type="match status" value="20"/>
</dbReference>
<feature type="repeat" description="ANK" evidence="15">
    <location>
        <begin position="777"/>
        <end position="809"/>
    </location>
</feature>
<keyword evidence="6" id="KW-0677">Repeat</keyword>
<keyword evidence="4" id="KW-0963">Cytoplasm</keyword>
<evidence type="ECO:0000256" key="12">
    <source>
        <dbReference type="ARBA" id="ARBA00023257"/>
    </source>
</evidence>
<feature type="repeat" description="ANK" evidence="15">
    <location>
        <begin position="645"/>
        <end position="677"/>
    </location>
</feature>
<dbReference type="InterPro" id="IPR040745">
    <property type="entry name" value="Ankyrin_UPA"/>
</dbReference>
<dbReference type="GeneID" id="116488600"/>
<dbReference type="FunFam" id="1.10.533.10:FF:000002">
    <property type="entry name" value="Ankyrin-3 isoform 2"/>
    <property type="match status" value="1"/>
</dbReference>
<evidence type="ECO:0000256" key="8">
    <source>
        <dbReference type="ARBA" id="ARBA00023043"/>
    </source>
</evidence>
<evidence type="ECO:0000256" key="3">
    <source>
        <dbReference type="ARBA" id="ARBA00022475"/>
    </source>
</evidence>
<feature type="repeat" description="ANK" evidence="15">
    <location>
        <begin position="348"/>
        <end position="380"/>
    </location>
</feature>
<evidence type="ECO:0000313" key="19">
    <source>
        <dbReference type="Proteomes" id="UP000504639"/>
    </source>
</evidence>
<feature type="repeat" description="ANK" evidence="15">
    <location>
        <begin position="513"/>
        <end position="545"/>
    </location>
</feature>
<dbReference type="Proteomes" id="UP000504639">
    <property type="component" value="Chromosome 4"/>
</dbReference>
<dbReference type="InterPro" id="IPR011029">
    <property type="entry name" value="DEATH-like_dom_sf"/>
</dbReference>
<dbReference type="InterPro" id="IPR051165">
    <property type="entry name" value="Multifunctional_ANK_Repeat"/>
</dbReference>
<dbReference type="Pfam" id="PF00023">
    <property type="entry name" value="Ank"/>
    <property type="match status" value="2"/>
</dbReference>
<dbReference type="GO" id="GO:0005856">
    <property type="term" value="C:cytoskeleton"/>
    <property type="evidence" value="ECO:0007669"/>
    <property type="project" value="UniProtKB-SubCell"/>
</dbReference>
<dbReference type="FunFam" id="1.25.40.20:FF:000001">
    <property type="entry name" value="Ankyrin-2 isoform 2"/>
    <property type="match status" value="1"/>
</dbReference>
<dbReference type="Pfam" id="PF12796">
    <property type="entry name" value="Ank_2"/>
    <property type="match status" value="7"/>
</dbReference>
<dbReference type="InterPro" id="IPR002110">
    <property type="entry name" value="Ankyrin_rpt"/>
</dbReference>
<feature type="repeat" description="ANK" evidence="15">
    <location>
        <begin position="414"/>
        <end position="446"/>
    </location>
</feature>
<evidence type="ECO:0000256" key="9">
    <source>
        <dbReference type="ARBA" id="ARBA00023136"/>
    </source>
</evidence>
<dbReference type="Gene3D" id="2.60.40.2660">
    <property type="match status" value="1"/>
</dbReference>
<feature type="repeat" description="ANK" evidence="15">
    <location>
        <begin position="447"/>
        <end position="479"/>
    </location>
</feature>
<gene>
    <name evidence="20" type="primary">ANK2</name>
</gene>
<feature type="domain" description="Death" evidence="17">
    <location>
        <begin position="1501"/>
        <end position="1585"/>
    </location>
</feature>
<keyword evidence="8 15" id="KW-0040">ANK repeat</keyword>
<evidence type="ECO:0000313" key="20">
    <source>
        <dbReference type="RefSeq" id="XP_032042183.1"/>
    </source>
</evidence>
<dbReference type="RefSeq" id="XP_032042183.1">
    <property type="nucleotide sequence ID" value="XM_032186292.1"/>
</dbReference>
<dbReference type="Pfam" id="PF00531">
    <property type="entry name" value="Death"/>
    <property type="match status" value="1"/>
</dbReference>
<feature type="repeat" description="ANK" evidence="15">
    <location>
        <begin position="80"/>
        <end position="112"/>
    </location>
</feature>
<dbReference type="PROSITE" id="PS51145">
    <property type="entry name" value="ZU5"/>
    <property type="match status" value="2"/>
</dbReference>
<evidence type="ECO:0000259" key="17">
    <source>
        <dbReference type="PROSITE" id="PS50017"/>
    </source>
</evidence>
<feature type="repeat" description="ANK" evidence="15">
    <location>
        <begin position="678"/>
        <end position="710"/>
    </location>
</feature>
<evidence type="ECO:0000256" key="13">
    <source>
        <dbReference type="ARBA" id="ARBA00024012"/>
    </source>
</evidence>
<dbReference type="InterPro" id="IPR036770">
    <property type="entry name" value="Ankyrin_rpt-contain_sf"/>
</dbReference>
<feature type="repeat" description="ANK" evidence="15">
    <location>
        <begin position="612"/>
        <end position="644"/>
    </location>
</feature>
<keyword evidence="10" id="KW-0206">Cytoskeleton</keyword>
<keyword evidence="12" id="KW-0628">Postsynaptic cell membrane</keyword>
<dbReference type="GO" id="GO:0045211">
    <property type="term" value="C:postsynaptic membrane"/>
    <property type="evidence" value="ECO:0007669"/>
    <property type="project" value="UniProtKB-SubCell"/>
</dbReference>
<organism evidence="19 20">
    <name type="scientific">Aythya fuligula</name>
    <name type="common">Tufted duck</name>
    <name type="synonym">Anas fuligula</name>
    <dbReference type="NCBI Taxonomy" id="219594"/>
    <lineage>
        <taxon>Eukaryota</taxon>
        <taxon>Metazoa</taxon>
        <taxon>Chordata</taxon>
        <taxon>Craniata</taxon>
        <taxon>Vertebrata</taxon>
        <taxon>Euteleostomi</taxon>
        <taxon>Archelosauria</taxon>
        <taxon>Archosauria</taxon>
        <taxon>Dinosauria</taxon>
        <taxon>Saurischia</taxon>
        <taxon>Theropoda</taxon>
        <taxon>Coelurosauria</taxon>
        <taxon>Aves</taxon>
        <taxon>Neognathae</taxon>
        <taxon>Galloanserae</taxon>
        <taxon>Anseriformes</taxon>
        <taxon>Anatidae</taxon>
        <taxon>Aythyinae</taxon>
        <taxon>Aythya</taxon>
    </lineage>
</organism>
<evidence type="ECO:0000256" key="11">
    <source>
        <dbReference type="ARBA" id="ARBA00023228"/>
    </source>
</evidence>
<dbReference type="Gene3D" id="2.60.220.30">
    <property type="match status" value="3"/>
</dbReference>
<dbReference type="PRINTS" id="PR01415">
    <property type="entry name" value="ANKYRIN"/>
</dbReference>
<evidence type="ECO:0000256" key="6">
    <source>
        <dbReference type="ARBA" id="ARBA00022737"/>
    </source>
</evidence>
<keyword evidence="3" id="KW-1003">Cell membrane</keyword>
<feature type="repeat" description="ANK" evidence="15">
    <location>
        <begin position="113"/>
        <end position="145"/>
    </location>
</feature>
<feature type="compositionally biased region" description="Basic and acidic residues" evidence="16">
    <location>
        <begin position="1762"/>
        <end position="1771"/>
    </location>
</feature>
<reference evidence="20" key="1">
    <citation type="submission" date="2025-08" db="UniProtKB">
        <authorList>
            <consortium name="RefSeq"/>
        </authorList>
    </citation>
    <scope>IDENTIFICATION</scope>
    <source>
        <tissue evidence="20">Lung</tissue>
    </source>
</reference>
<keyword evidence="7" id="KW-0770">Synapse</keyword>
<proteinExistence type="predicted"/>
<dbReference type="FunFam" id="2.60.220.30:FF:000005">
    <property type="entry name" value="Ankyrin-2 isoform 2"/>
    <property type="match status" value="1"/>
</dbReference>
<dbReference type="FunFam" id="2.60.220.30:FF:000001">
    <property type="entry name" value="Ankyrin-3 isoform 2"/>
    <property type="match status" value="1"/>
</dbReference>
<evidence type="ECO:0000256" key="7">
    <source>
        <dbReference type="ARBA" id="ARBA00023018"/>
    </source>
</evidence>
<accession>A0A6J3CXZ4</accession>
<dbReference type="PROSITE" id="PS50017">
    <property type="entry name" value="DEATH_DOMAIN"/>
    <property type="match status" value="1"/>
</dbReference>
<evidence type="ECO:0000256" key="1">
    <source>
        <dbReference type="ARBA" id="ARBA00004245"/>
    </source>
</evidence>
<dbReference type="Pfam" id="PF17809">
    <property type="entry name" value="UPA_2"/>
    <property type="match status" value="1"/>
</dbReference>
<keyword evidence="19" id="KW-1185">Reference proteome</keyword>
<evidence type="ECO:0000256" key="10">
    <source>
        <dbReference type="ARBA" id="ARBA00023212"/>
    </source>
</evidence>
<evidence type="ECO:0000256" key="5">
    <source>
        <dbReference type="ARBA" id="ARBA00022553"/>
    </source>
</evidence>
<dbReference type="GO" id="GO:0005764">
    <property type="term" value="C:lysosome"/>
    <property type="evidence" value="ECO:0007669"/>
    <property type="project" value="UniProtKB-SubCell"/>
</dbReference>
<dbReference type="FunFam" id="2.60.40.2660:FF:000001">
    <property type="entry name" value="Ankyrin-3 isoform 2"/>
    <property type="match status" value="1"/>
</dbReference>
<feature type="region of interest" description="Disordered" evidence="16">
    <location>
        <begin position="1920"/>
        <end position="1948"/>
    </location>
</feature>
<feature type="domain" description="ZU5" evidence="18">
    <location>
        <begin position="1175"/>
        <end position="1321"/>
    </location>
</feature>
<dbReference type="InterPro" id="IPR000906">
    <property type="entry name" value="ZU5_dom"/>
</dbReference>
<dbReference type="SMART" id="SM00248">
    <property type="entry name" value="ANK"/>
    <property type="match status" value="23"/>
</dbReference>
<feature type="repeat" description="ANK" evidence="15">
    <location>
        <begin position="315"/>
        <end position="347"/>
    </location>
</feature>
<dbReference type="Gene3D" id="1.25.40.20">
    <property type="entry name" value="Ankyrin repeat-containing domain"/>
    <property type="match status" value="3"/>
</dbReference>
<feature type="repeat" description="ANK" evidence="15">
    <location>
        <begin position="282"/>
        <end position="314"/>
    </location>
</feature>
<comment type="subcellular location">
    <subcellularLocation>
        <location evidence="13">Cell membrane</location>
        <location evidence="13">Sarcolemma</location>
        <location evidence="13">T-tubule</location>
    </subcellularLocation>
    <subcellularLocation>
        <location evidence="1">Cytoplasm</location>
        <location evidence="1">Cytoskeleton</location>
    </subcellularLocation>
    <subcellularLocation>
        <location evidence="2">Lysosome</location>
    </subcellularLocation>
    <subcellularLocation>
        <location evidence="14">Postsynaptic cell membrane</location>
    </subcellularLocation>
</comment>
<dbReference type="PANTHER" id="PTHR24123">
    <property type="entry name" value="ANKYRIN REPEAT-CONTAINING"/>
    <property type="match status" value="1"/>
</dbReference>
<feature type="repeat" description="ANK" evidence="15">
    <location>
        <begin position="480"/>
        <end position="512"/>
    </location>
</feature>
<feature type="compositionally biased region" description="Acidic residues" evidence="16">
    <location>
        <begin position="1478"/>
        <end position="1488"/>
    </location>
</feature>